<evidence type="ECO:0000256" key="3">
    <source>
        <dbReference type="ARBA" id="ARBA00023004"/>
    </source>
</evidence>
<evidence type="ECO:0000259" key="6">
    <source>
        <dbReference type="Pfam" id="PF00149"/>
    </source>
</evidence>
<dbReference type="AlphaFoldDB" id="A0A094LLK7"/>
<protein>
    <recommendedName>
        <fullName evidence="5">3',5'-cyclic adenosine monophosphate phosphodiesterase CpdA</fullName>
        <shortName evidence="5">3',5'-cyclic AMP phosphodiesterase</shortName>
        <shortName evidence="5">cAMP phosphodiesterase</shortName>
        <ecNumber evidence="5">3.1.4.53</ecNumber>
    </recommendedName>
</protein>
<name>A0A094LLK7_9GAMM</name>
<comment type="function">
    <text evidence="5">Hydrolyzes cAMP to 5'-AMP. Plays an important regulatory role in modulating the intracellular concentration of cAMP, thereby influencing cAMP-dependent processes.</text>
</comment>
<feature type="binding site" evidence="5">
    <location>
        <position position="205"/>
    </location>
    <ligand>
        <name>Fe cation</name>
        <dbReference type="ChEBI" id="CHEBI:24875"/>
        <label>1</label>
    </ligand>
</feature>
<dbReference type="GO" id="GO:0000166">
    <property type="term" value="F:nucleotide binding"/>
    <property type="evidence" value="ECO:0007669"/>
    <property type="project" value="UniProtKB-UniRule"/>
</dbReference>
<gene>
    <name evidence="5" type="primary">cpdA</name>
    <name evidence="7" type="ORF">HR45_18635</name>
</gene>
<keyword evidence="3 5" id="KW-0408">Iron</keyword>
<feature type="binding site" evidence="5">
    <location>
        <position position="65"/>
    </location>
    <ligand>
        <name>Fe cation</name>
        <dbReference type="ChEBI" id="CHEBI:24875"/>
        <label>2</label>
    </ligand>
</feature>
<dbReference type="EC" id="3.1.4.53" evidence="5"/>
<dbReference type="GO" id="GO:0004115">
    <property type="term" value="F:3',5'-cyclic-AMP phosphodiesterase activity"/>
    <property type="evidence" value="ECO:0007669"/>
    <property type="project" value="UniProtKB-UniRule"/>
</dbReference>
<dbReference type="GO" id="GO:0046872">
    <property type="term" value="F:metal ion binding"/>
    <property type="evidence" value="ECO:0007669"/>
    <property type="project" value="UniProtKB-UniRule"/>
</dbReference>
<evidence type="ECO:0000256" key="2">
    <source>
        <dbReference type="ARBA" id="ARBA00022801"/>
    </source>
</evidence>
<proteinExistence type="inferred from homology"/>
<dbReference type="PANTHER" id="PTHR42988">
    <property type="entry name" value="PHOSPHOHYDROLASE"/>
    <property type="match status" value="1"/>
</dbReference>
<dbReference type="InterPro" id="IPR004843">
    <property type="entry name" value="Calcineurin-like_PHP"/>
</dbReference>
<keyword evidence="8" id="KW-1185">Reference proteome</keyword>
<comment type="similarity">
    <text evidence="4 5">Belongs to the cyclic nucleotide phosphodiesterase class-III family.</text>
</comment>
<keyword evidence="2 5" id="KW-0378">Hydrolase</keyword>
<dbReference type="HAMAP" id="MF_00905">
    <property type="entry name" value="cAMP_phosphodiest_CpdA"/>
    <property type="match status" value="1"/>
</dbReference>
<comment type="cofactor">
    <cofactor evidence="5">
        <name>Fe(2+)</name>
        <dbReference type="ChEBI" id="CHEBI:29033"/>
    </cofactor>
    <text evidence="5">Binds 2 Fe(2+) ions per subunit.</text>
</comment>
<dbReference type="InterPro" id="IPR050884">
    <property type="entry name" value="CNP_phosphodiesterase-III"/>
</dbReference>
<feature type="binding site" evidence="5">
    <location>
        <position position="23"/>
    </location>
    <ligand>
        <name>Fe cation</name>
        <dbReference type="ChEBI" id="CHEBI:24875"/>
        <label>1</label>
    </ligand>
</feature>
<feature type="binding site" evidence="5">
    <location>
        <position position="65"/>
    </location>
    <ligand>
        <name>Fe cation</name>
        <dbReference type="ChEBI" id="CHEBI:24875"/>
        <label>1</label>
    </ligand>
</feature>
<feature type="binding site" evidence="5">
    <location>
        <position position="203"/>
    </location>
    <ligand>
        <name>Fe cation</name>
        <dbReference type="ChEBI" id="CHEBI:24875"/>
        <label>2</label>
    </ligand>
</feature>
<dbReference type="PANTHER" id="PTHR42988:SF2">
    <property type="entry name" value="CYCLIC NUCLEOTIDE PHOSPHODIESTERASE CBUA0032-RELATED"/>
    <property type="match status" value="1"/>
</dbReference>
<dbReference type="Pfam" id="PF00149">
    <property type="entry name" value="Metallophos"/>
    <property type="match status" value="1"/>
</dbReference>
<dbReference type="InterPro" id="IPR046379">
    <property type="entry name" value="cAMP_phosphodiest_CpdA"/>
</dbReference>
<feature type="binding site" evidence="5">
    <location>
        <position position="95"/>
    </location>
    <ligand>
        <name>Fe cation</name>
        <dbReference type="ChEBI" id="CHEBI:24875"/>
        <label>2</label>
    </ligand>
</feature>
<comment type="catalytic activity">
    <reaction evidence="5">
        <text>3',5'-cyclic AMP + H2O = AMP + H(+)</text>
        <dbReference type="Rhea" id="RHEA:25277"/>
        <dbReference type="ChEBI" id="CHEBI:15377"/>
        <dbReference type="ChEBI" id="CHEBI:15378"/>
        <dbReference type="ChEBI" id="CHEBI:58165"/>
        <dbReference type="ChEBI" id="CHEBI:456215"/>
        <dbReference type="EC" id="3.1.4.53"/>
    </reaction>
</comment>
<organism evidence="7 8">
    <name type="scientific">Shewanella mangrovi</name>
    <dbReference type="NCBI Taxonomy" id="1515746"/>
    <lineage>
        <taxon>Bacteria</taxon>
        <taxon>Pseudomonadati</taxon>
        <taxon>Pseudomonadota</taxon>
        <taxon>Gammaproteobacteria</taxon>
        <taxon>Alteromonadales</taxon>
        <taxon>Shewanellaceae</taxon>
        <taxon>Shewanella</taxon>
    </lineage>
</organism>
<evidence type="ECO:0000313" key="7">
    <source>
        <dbReference type="EMBL" id="KFZ36023.1"/>
    </source>
</evidence>
<dbReference type="RefSeq" id="WP_037445707.1">
    <property type="nucleotide sequence ID" value="NZ_JPEO01000026.1"/>
</dbReference>
<reference evidence="7 8" key="1">
    <citation type="submission" date="2014-06" db="EMBL/GenBank/DDBJ databases">
        <title>Shewanella sp. YQH10.</title>
        <authorList>
            <person name="Liu Y."/>
            <person name="Zeng R."/>
        </authorList>
    </citation>
    <scope>NUCLEOTIDE SEQUENCE [LARGE SCALE GENOMIC DNA]</scope>
    <source>
        <strain evidence="7 8">YQH10</strain>
    </source>
</reference>
<dbReference type="Proteomes" id="UP000029264">
    <property type="component" value="Unassembled WGS sequence"/>
</dbReference>
<feature type="binding site" evidence="5">
    <location>
        <position position="205"/>
    </location>
    <ligand>
        <name>AMP</name>
        <dbReference type="ChEBI" id="CHEBI:456215"/>
    </ligand>
</feature>
<evidence type="ECO:0000313" key="8">
    <source>
        <dbReference type="Proteomes" id="UP000029264"/>
    </source>
</evidence>
<keyword evidence="5" id="KW-0114">cAMP</keyword>
<comment type="caution">
    <text evidence="7">The sequence shown here is derived from an EMBL/GenBank/DDBJ whole genome shotgun (WGS) entry which is preliminary data.</text>
</comment>
<feature type="binding site" evidence="5">
    <location>
        <position position="164"/>
    </location>
    <ligand>
        <name>Fe cation</name>
        <dbReference type="ChEBI" id="CHEBI:24875"/>
        <label>2</label>
    </ligand>
</feature>
<dbReference type="eggNOG" id="COG1409">
    <property type="taxonomic scope" value="Bacteria"/>
</dbReference>
<dbReference type="EMBL" id="JPEO01000026">
    <property type="protein sequence ID" value="KFZ36023.1"/>
    <property type="molecule type" value="Genomic_DNA"/>
</dbReference>
<dbReference type="SUPFAM" id="SSF56300">
    <property type="entry name" value="Metallo-dependent phosphatases"/>
    <property type="match status" value="1"/>
</dbReference>
<feature type="binding site" evidence="5">
    <location>
        <position position="25"/>
    </location>
    <ligand>
        <name>Fe cation</name>
        <dbReference type="ChEBI" id="CHEBI:24875"/>
        <label>1</label>
    </ligand>
</feature>
<accession>A0A094LLK7</accession>
<dbReference type="STRING" id="1515746.HR45_18635"/>
<sequence>MLKEAITYSIPKDHSVRLVQMTDPHLFAEPDGNLLGVNTANSLAAVVSTVQALNYPADLLLATGDISQDFSAESYRNFVKAIAPLDLPCHYLPGNHDDPRIMNLHMQGERVFGQQRIIIGNWQLILLDSTVRGKPGGHLDESEFALIREAIAAEPDKHVLLVMHHNPVQVKCTWLDQHWMDNGAEFLAEMASYPQVKGMLWGHVHQQLDHTIDGQHGPINLMATPSTCIQFKPLSTYFALDMVQPGYRLLELRADGSMQTSVYRVPGERFSPDVKASGY</sequence>
<dbReference type="InterPro" id="IPR029052">
    <property type="entry name" value="Metallo-depent_PP-like"/>
</dbReference>
<dbReference type="OrthoDB" id="9784378at2"/>
<keyword evidence="1 5" id="KW-0479">Metal-binding</keyword>
<dbReference type="Gene3D" id="3.60.21.10">
    <property type="match status" value="1"/>
</dbReference>
<evidence type="ECO:0000256" key="5">
    <source>
        <dbReference type="HAMAP-Rule" id="MF_00905"/>
    </source>
</evidence>
<dbReference type="CDD" id="cd07402">
    <property type="entry name" value="MPP_GpdQ"/>
    <property type="match status" value="1"/>
</dbReference>
<feature type="binding site" evidence="5">
    <location>
        <begin position="95"/>
        <end position="96"/>
    </location>
    <ligand>
        <name>AMP</name>
        <dbReference type="ChEBI" id="CHEBI:456215"/>
    </ligand>
</feature>
<evidence type="ECO:0000256" key="1">
    <source>
        <dbReference type="ARBA" id="ARBA00022723"/>
    </source>
</evidence>
<feature type="binding site" evidence="5">
    <location>
        <position position="25"/>
    </location>
    <ligand>
        <name>AMP</name>
        <dbReference type="ChEBI" id="CHEBI:456215"/>
    </ligand>
</feature>
<evidence type="ECO:0000256" key="4">
    <source>
        <dbReference type="ARBA" id="ARBA00025742"/>
    </source>
</evidence>
<dbReference type="NCBIfam" id="NF008359">
    <property type="entry name" value="PRK11148.1"/>
    <property type="match status" value="1"/>
</dbReference>
<feature type="binding site" evidence="5">
    <location>
        <position position="65"/>
    </location>
    <ligand>
        <name>AMP</name>
        <dbReference type="ChEBI" id="CHEBI:456215"/>
    </ligand>
</feature>
<dbReference type="InterPro" id="IPR026575">
    <property type="entry name" value="GpdQ/CpdA-like"/>
</dbReference>
<feature type="domain" description="Calcineurin-like phosphoesterase" evidence="6">
    <location>
        <begin position="17"/>
        <end position="206"/>
    </location>
</feature>
<keyword evidence="5" id="KW-0547">Nucleotide-binding</keyword>